<dbReference type="AlphaFoldDB" id="A0AAE4I1V3"/>
<evidence type="ECO:0000259" key="2">
    <source>
        <dbReference type="Pfam" id="PF06605"/>
    </source>
</evidence>
<organism evidence="3 4">
    <name type="scientific">Enterococcus pseudoavium</name>
    <dbReference type="NCBI Taxonomy" id="44007"/>
    <lineage>
        <taxon>Bacteria</taxon>
        <taxon>Bacillati</taxon>
        <taxon>Bacillota</taxon>
        <taxon>Bacilli</taxon>
        <taxon>Lactobacillales</taxon>
        <taxon>Enterococcaceae</taxon>
        <taxon>Enterococcus</taxon>
    </lineage>
</organism>
<sequence>MLLFIDEAGKHHSALADVKETKGVNGEKSISGTIYSNDTIIEGIGRGWKVKFNDEMYCLTYVLPVDQGRRNEVEFDAVHEFFFDMQKSVVYSTLDGSNTMKAYLDFIFNGSGYTYRLEVTVSAFEKQNFGMKNRLDLFKDIIKSTGLEFSINGKVVRILQNVGTDLSTVVKKGFNLNELKIEKDTNSFITYLKGFGAYVDEGDHSKGRLEVEYLSPLADIYGKLEGNPVVDERYTVAGNLISRLEEEVNNSYGVSVSLNMEDLVSAGYEYDRPHEGDYIMAINDDLHFREKIRIISYTTTYDVNGNILDHEVTAGSESLVDKSRTGSNDRLNGLESDLKDAVDNSNKALVSADGKNTVYYGPNEPPEPLSKGDIWYQVIGEDTVMKFWNGYEWELFFDPAANEKAIEEVNKNADQAKSDAATALDNANSAVNQATDAASKAQDAADKADQSATAAEQAQTDATNAVNKAQNALDDAKEALSNVEGVQTQLVTEVTRIDGLLSTKVEQSTFDSLKGTVTSQGTQITQNAKDIALKANQTEVDAINDKVTDVESTLTVQAGEITALNTKTDGMNTQIGSLQSSYDGLSSTVAIVQKDLDGKATVEQFSNLSQTVDSIQTTVSNKADQSQVIQLADQITSVVETVNGQGSQITQMGNQITSVVGDVETIKNSAQDIVPYFERGAIDGDTGTEINSTWVRSPFMRIKPNTNYIFFNGTTGEKVTSNCYWYWYDSNYSFISRDVVSDPNIVTAPASASFLRVCFYDLSDPETIQRNIIAGTQPIKMHPVNKSQITQLQNAINLRVQSGKVINQINISPESILIAGNKIQITGQTYIEDAVIGTAQIKDAAITDAKIGSLSANKVQTGTLDAANVNIINLNVDNLVGNITSFVQSAWNGVNSNITITGEGLVSSRNDGSISAKYLSDGMQVWGGEKWAGSLSWATGPAVVLWAKKGHSLHFGYQDSTVENRYSLALEISGDTGIIKTSKDIDMNSKALIGKKYFDGDTIFNNTGVIEIWNNRVLRFSRFGTQGYATNGTLTLTRQMIGTESGTAIQNVSGSSGIFISDGGKFFIRSRSAWYDMHEWLFGK</sequence>
<dbReference type="RefSeq" id="WP_311797465.1">
    <property type="nucleotide sequence ID" value="NZ_JARQAI010000024.1"/>
</dbReference>
<protein>
    <submittedName>
        <fullName evidence="3">Phage tail protein</fullName>
    </submittedName>
</protein>
<dbReference type="Pfam" id="PF06605">
    <property type="entry name" value="Prophage_tail"/>
    <property type="match status" value="1"/>
</dbReference>
<dbReference type="Proteomes" id="UP001180842">
    <property type="component" value="Unassembled WGS sequence"/>
</dbReference>
<evidence type="ECO:0000313" key="3">
    <source>
        <dbReference type="EMBL" id="MDT2737964.1"/>
    </source>
</evidence>
<feature type="compositionally biased region" description="Low complexity" evidence="1">
    <location>
        <begin position="450"/>
        <end position="465"/>
    </location>
</feature>
<name>A0AAE4I1V3_9ENTE</name>
<feature type="domain" description="Tail spike" evidence="2">
    <location>
        <begin position="83"/>
        <end position="299"/>
    </location>
</feature>
<accession>A0AAE4I1V3</accession>
<comment type="caution">
    <text evidence="3">The sequence shown here is derived from an EMBL/GenBank/DDBJ whole genome shotgun (WGS) entry which is preliminary data.</text>
</comment>
<evidence type="ECO:0000313" key="4">
    <source>
        <dbReference type="Proteomes" id="UP001180842"/>
    </source>
</evidence>
<evidence type="ECO:0000256" key="1">
    <source>
        <dbReference type="SAM" id="MobiDB-lite"/>
    </source>
</evidence>
<feature type="region of interest" description="Disordered" evidence="1">
    <location>
        <begin position="433"/>
        <end position="465"/>
    </location>
</feature>
<reference evidence="3" key="1">
    <citation type="submission" date="2023-03" db="EMBL/GenBank/DDBJ databases">
        <authorList>
            <person name="Shen W."/>
            <person name="Cai J."/>
        </authorList>
    </citation>
    <scope>NUCLEOTIDE SEQUENCE</scope>
    <source>
        <strain evidence="3">P69-2</strain>
    </source>
</reference>
<gene>
    <name evidence="3" type="ORF">P7H00_12670</name>
</gene>
<proteinExistence type="predicted"/>
<dbReference type="EMBL" id="JARQAI010000024">
    <property type="protein sequence ID" value="MDT2737964.1"/>
    <property type="molecule type" value="Genomic_DNA"/>
</dbReference>
<dbReference type="Gene3D" id="3.55.50.40">
    <property type="match status" value="1"/>
</dbReference>
<dbReference type="Gene3D" id="1.20.5.340">
    <property type="match status" value="1"/>
</dbReference>
<dbReference type="InterPro" id="IPR010572">
    <property type="entry name" value="Tail_dom"/>
</dbReference>